<reference evidence="2" key="2">
    <citation type="journal article" date="2023" name="Int. J. Mol. Sci.">
        <title>De Novo Assembly and Annotation of 11 Diverse Shrub Willow (Salix) Genomes Reveals Novel Gene Organization in Sex-Linked Regions.</title>
        <authorList>
            <person name="Hyden B."/>
            <person name="Feng K."/>
            <person name="Yates T.B."/>
            <person name="Jawdy S."/>
            <person name="Cereghino C."/>
            <person name="Smart L.B."/>
            <person name="Muchero W."/>
        </authorList>
    </citation>
    <scope>NUCLEOTIDE SEQUENCE</scope>
    <source>
        <tissue evidence="2">Shoot tip</tissue>
    </source>
</reference>
<feature type="compositionally biased region" description="Polar residues" evidence="1">
    <location>
        <begin position="95"/>
        <end position="107"/>
    </location>
</feature>
<evidence type="ECO:0000313" key="3">
    <source>
        <dbReference type="Proteomes" id="UP001151532"/>
    </source>
</evidence>
<reference evidence="2" key="1">
    <citation type="submission" date="2022-11" db="EMBL/GenBank/DDBJ databases">
        <authorList>
            <person name="Hyden B.L."/>
            <person name="Feng K."/>
            <person name="Yates T."/>
            <person name="Jawdy S."/>
            <person name="Smart L.B."/>
            <person name="Muchero W."/>
        </authorList>
    </citation>
    <scope>NUCLEOTIDE SEQUENCE</scope>
    <source>
        <tissue evidence="2">Shoot tip</tissue>
    </source>
</reference>
<dbReference type="EMBL" id="JAPFFK010000017">
    <property type="protein sequence ID" value="KAJ6699296.1"/>
    <property type="molecule type" value="Genomic_DNA"/>
</dbReference>
<sequence length="215" mass="24783">MVDASIDEKCGCETGFNSCCSSHIDRPSSEVWSEKSLDLDFDTSSSTSQSEDQNIDHFVNEDIIDHGDFSSNDKQYFCDSPFHFALQRSPSTGCRTPDFSSPVTSPSRHIFEGKENNGDEESLEKLKEQNDEERKKKIRNSVVLFLFWTHPLKTMTMGMTITTRTMVLIWNAATHLYRVCCFSIIYNLRNYLSILFNLPYHCLVSCLVFYHHNFL</sequence>
<evidence type="ECO:0000313" key="2">
    <source>
        <dbReference type="EMBL" id="KAJ6699296.1"/>
    </source>
</evidence>
<protein>
    <submittedName>
        <fullName evidence="2">Uncharacterized protein</fullName>
    </submittedName>
</protein>
<dbReference type="AlphaFoldDB" id="A0A9Q0Q3I4"/>
<accession>A0A9Q0Q3I4</accession>
<name>A0A9Q0Q3I4_SALPP</name>
<dbReference type="OrthoDB" id="1918879at2759"/>
<comment type="caution">
    <text evidence="2">The sequence shown here is derived from an EMBL/GenBank/DDBJ whole genome shotgun (WGS) entry which is preliminary data.</text>
</comment>
<proteinExistence type="predicted"/>
<feature type="compositionally biased region" description="Basic and acidic residues" evidence="1">
    <location>
        <begin position="109"/>
        <end position="123"/>
    </location>
</feature>
<keyword evidence="3" id="KW-1185">Reference proteome</keyword>
<feature type="region of interest" description="Disordered" evidence="1">
    <location>
        <begin position="95"/>
        <end position="123"/>
    </location>
</feature>
<dbReference type="Proteomes" id="UP001151532">
    <property type="component" value="Chromosome 6"/>
</dbReference>
<gene>
    <name evidence="2" type="ORF">OIU79_012536</name>
</gene>
<organism evidence="2 3">
    <name type="scientific">Salix purpurea</name>
    <name type="common">Purple osier willow</name>
    <dbReference type="NCBI Taxonomy" id="77065"/>
    <lineage>
        <taxon>Eukaryota</taxon>
        <taxon>Viridiplantae</taxon>
        <taxon>Streptophyta</taxon>
        <taxon>Embryophyta</taxon>
        <taxon>Tracheophyta</taxon>
        <taxon>Spermatophyta</taxon>
        <taxon>Magnoliopsida</taxon>
        <taxon>eudicotyledons</taxon>
        <taxon>Gunneridae</taxon>
        <taxon>Pentapetalae</taxon>
        <taxon>rosids</taxon>
        <taxon>fabids</taxon>
        <taxon>Malpighiales</taxon>
        <taxon>Salicaceae</taxon>
        <taxon>Saliceae</taxon>
        <taxon>Salix</taxon>
    </lineage>
</organism>
<evidence type="ECO:0000256" key="1">
    <source>
        <dbReference type="SAM" id="MobiDB-lite"/>
    </source>
</evidence>
<dbReference type="EMBL" id="JAPFFK010000017">
    <property type="protein sequence ID" value="KAJ6699297.1"/>
    <property type="molecule type" value="Genomic_DNA"/>
</dbReference>